<dbReference type="RefSeq" id="XP_026733992.1">
    <property type="nucleotide sequence ID" value="XM_026878191.1"/>
</dbReference>
<protein>
    <submittedName>
        <fullName evidence="3">Uncharacterized protein LOC113498248</fullName>
    </submittedName>
</protein>
<evidence type="ECO:0000313" key="2">
    <source>
        <dbReference type="Proteomes" id="UP000322000"/>
    </source>
</evidence>
<dbReference type="OrthoDB" id="7479140at2759"/>
<dbReference type="Proteomes" id="UP000322000">
    <property type="component" value="Chromosome 10"/>
</dbReference>
<dbReference type="KEGG" id="tnl:113498248"/>
<organism evidence="2 3">
    <name type="scientific">Trichoplusia ni</name>
    <name type="common">Cabbage looper</name>
    <dbReference type="NCBI Taxonomy" id="7111"/>
    <lineage>
        <taxon>Eukaryota</taxon>
        <taxon>Metazoa</taxon>
        <taxon>Ecdysozoa</taxon>
        <taxon>Arthropoda</taxon>
        <taxon>Hexapoda</taxon>
        <taxon>Insecta</taxon>
        <taxon>Pterygota</taxon>
        <taxon>Neoptera</taxon>
        <taxon>Endopterygota</taxon>
        <taxon>Lepidoptera</taxon>
        <taxon>Glossata</taxon>
        <taxon>Ditrysia</taxon>
        <taxon>Noctuoidea</taxon>
        <taxon>Noctuidae</taxon>
        <taxon>Plusiinae</taxon>
        <taxon>Trichoplusia</taxon>
    </lineage>
</organism>
<feature type="compositionally biased region" description="Pro residues" evidence="1">
    <location>
        <begin position="426"/>
        <end position="438"/>
    </location>
</feature>
<evidence type="ECO:0000313" key="3">
    <source>
        <dbReference type="RefSeq" id="XP_026733992.1"/>
    </source>
</evidence>
<accession>A0A7E5W0C8</accession>
<evidence type="ECO:0000256" key="1">
    <source>
        <dbReference type="SAM" id="MobiDB-lite"/>
    </source>
</evidence>
<reference evidence="3" key="1">
    <citation type="submission" date="2025-08" db="UniProtKB">
        <authorList>
            <consortium name="RefSeq"/>
        </authorList>
    </citation>
    <scope>IDENTIFICATION</scope>
</reference>
<name>A0A7E5W0C8_TRINI</name>
<gene>
    <name evidence="3" type="primary">LOC113498248</name>
</gene>
<keyword evidence="2" id="KW-1185">Reference proteome</keyword>
<dbReference type="InParanoid" id="A0A7E5W0C8"/>
<proteinExistence type="predicted"/>
<dbReference type="GeneID" id="113498248"/>
<sequence>MYDVPGDYLLTYDSKFTELHTDSSDFEDSCPAPITPKLGNHSLIRRKVKSKRKTSTASFNGQCTVTNANSREMWESQTIISQDGKQIDLEFHRKYQNRKSKVLDSGDQIETIRSKRSLMRHKVLPCLSSIFGRPSTNVKQMSIIKENQVENANTDSGCQASSVNCEHKIRKFNRRQQCYAVQPVYAVEGSAHARSPSFQHTKIIREPLVTHKTVENEYTNVSYSLTSSSDGTGSRNFLARKKEKNKKSMTNESSKIEKEYLWYDEGPTLKHTEQQCPSKLNRTTTPYHIYSNPYQNQNQNQYQQMTTTGCSPMASSNISGSELPSTCSGFWEYLFNKINARYQNDANATFKPCKCNTIVEKSPRCDPVQCEKFSQPEQQNLQQDVQQYNYRDSAPGLGVDECACAPKKGKSKDKVECKCYDGSKMPPPLPPPPPPPQAMPQSQPFQYGHGPATSGDASPRPCQIPHDEITKTLKQKYNGEILCIHNPPCVLINGCLNLPPAKEKLTTDMWPVLQECNGYHMYPRSSARDTDDIHYGPDSFELRQCQITDESCQYFPPPREASVKNADEGCQYQVPEEDSKEMMISEDGCQYRQSQYEILAKNYTFNEGCQYCTPRDTVTRKSLQLKREKIIQSICNHNPPCEVVRTCMKPKYDPQLQNSCVHVPMCEKVPLCLMDLKNQNQPVGPCQHKPKCAEVPICTRNFIVLTAKEEAATQVRPKGKMVCRHEPPCIMIPKCLARVCDSYMPYDAIPDCVHQPMCEMIPACCRKSAKEMSSMSVGDNVPIGKQPKVPVYYQNKILRMMTLKRKK</sequence>
<dbReference type="AlphaFoldDB" id="A0A7E5W0C8"/>
<feature type="region of interest" description="Disordered" evidence="1">
    <location>
        <begin position="426"/>
        <end position="461"/>
    </location>
</feature>